<evidence type="ECO:0000256" key="1">
    <source>
        <dbReference type="ARBA" id="ARBA00022729"/>
    </source>
</evidence>
<keyword evidence="1" id="KW-0732">Signal</keyword>
<organism evidence="2 3">
    <name type="scientific">Chiloscyllium punctatum</name>
    <name type="common">Brownbanded bambooshark</name>
    <name type="synonym">Hemiscyllium punctatum</name>
    <dbReference type="NCBI Taxonomy" id="137246"/>
    <lineage>
        <taxon>Eukaryota</taxon>
        <taxon>Metazoa</taxon>
        <taxon>Chordata</taxon>
        <taxon>Craniata</taxon>
        <taxon>Vertebrata</taxon>
        <taxon>Chondrichthyes</taxon>
        <taxon>Elasmobranchii</taxon>
        <taxon>Galeomorphii</taxon>
        <taxon>Galeoidea</taxon>
        <taxon>Orectolobiformes</taxon>
        <taxon>Hemiscylliidae</taxon>
        <taxon>Chiloscyllium</taxon>
    </lineage>
</organism>
<protein>
    <submittedName>
        <fullName evidence="2">Uncharacterized protein</fullName>
    </submittedName>
</protein>
<comment type="caution">
    <text evidence="2">The sequence shown here is derived from an EMBL/GenBank/DDBJ whole genome shotgun (WGS) entry which is preliminary data.</text>
</comment>
<keyword evidence="3" id="KW-1185">Reference proteome</keyword>
<dbReference type="SUPFAM" id="SSF51126">
    <property type="entry name" value="Pectin lyase-like"/>
    <property type="match status" value="1"/>
</dbReference>
<dbReference type="OrthoDB" id="10692821at2759"/>
<dbReference type="Proteomes" id="UP000287033">
    <property type="component" value="Unassembled WGS sequence"/>
</dbReference>
<dbReference type="AlphaFoldDB" id="A0A401TVF1"/>
<evidence type="ECO:0000313" key="3">
    <source>
        <dbReference type="Proteomes" id="UP000287033"/>
    </source>
</evidence>
<gene>
    <name evidence="2" type="ORF">chiPu_0031037</name>
</gene>
<dbReference type="InterPro" id="IPR013425">
    <property type="entry name" value="Autotrns_rpt"/>
</dbReference>
<evidence type="ECO:0000313" key="2">
    <source>
        <dbReference type="EMBL" id="GCC46600.1"/>
    </source>
</evidence>
<feature type="non-terminal residue" evidence="2">
    <location>
        <position position="169"/>
    </location>
</feature>
<dbReference type="Pfam" id="PF12951">
    <property type="entry name" value="PATR"/>
    <property type="match status" value="2"/>
</dbReference>
<dbReference type="NCBIfam" id="TIGR02601">
    <property type="entry name" value="autotrns_rpt"/>
    <property type="match status" value="1"/>
</dbReference>
<dbReference type="EMBL" id="BEZZ01199228">
    <property type="protein sequence ID" value="GCC46600.1"/>
    <property type="molecule type" value="Genomic_DNA"/>
</dbReference>
<accession>A0A401TVF1</accession>
<name>A0A401TVF1_CHIPU</name>
<dbReference type="InterPro" id="IPR011050">
    <property type="entry name" value="Pectin_lyase_fold/virulence"/>
</dbReference>
<reference evidence="2 3" key="1">
    <citation type="journal article" date="2018" name="Nat. Ecol. Evol.">
        <title>Shark genomes provide insights into elasmobranch evolution and the origin of vertebrates.</title>
        <authorList>
            <person name="Hara Y"/>
            <person name="Yamaguchi K"/>
            <person name="Onimaru K"/>
            <person name="Kadota M"/>
            <person name="Koyanagi M"/>
            <person name="Keeley SD"/>
            <person name="Tatsumi K"/>
            <person name="Tanaka K"/>
            <person name="Motone F"/>
            <person name="Kageyama Y"/>
            <person name="Nozu R"/>
            <person name="Adachi N"/>
            <person name="Nishimura O"/>
            <person name="Nakagawa R"/>
            <person name="Tanegashima C"/>
            <person name="Kiyatake I"/>
            <person name="Matsumoto R"/>
            <person name="Murakumo K"/>
            <person name="Nishida K"/>
            <person name="Terakita A"/>
            <person name="Kuratani S"/>
            <person name="Sato K"/>
            <person name="Hyodo S Kuraku.S."/>
        </authorList>
    </citation>
    <scope>NUCLEOTIDE SEQUENCE [LARGE SCALE GENOMIC DNA]</scope>
</reference>
<proteinExistence type="predicted"/>
<sequence>MVKRGAGTLTLTGMSSLDWTISAGSLVSSAGRFGGNAAIASGASFTFNQTANAAYAGVLSGNGGFNKTGTGLLNLTGDSSAFSGTTLVQVGTLAVNGLLGGMLDVLAGGRLQGIGTVGSTTVNGTVAPGNSIGTLTIAGSITFNPGSIYEVEINAQGQSDKIVASGTAT</sequence>